<dbReference type="Pfam" id="PF00651">
    <property type="entry name" value="BTB"/>
    <property type="match status" value="1"/>
</dbReference>
<evidence type="ECO:0000313" key="3">
    <source>
        <dbReference type="EMBL" id="CAL8142611.1"/>
    </source>
</evidence>
<comment type="caution">
    <text evidence="3">The sequence shown here is derived from an EMBL/GenBank/DDBJ whole genome shotgun (WGS) entry which is preliminary data.</text>
</comment>
<organism evidence="3 4">
    <name type="scientific">Orchesella dallaii</name>
    <dbReference type="NCBI Taxonomy" id="48710"/>
    <lineage>
        <taxon>Eukaryota</taxon>
        <taxon>Metazoa</taxon>
        <taxon>Ecdysozoa</taxon>
        <taxon>Arthropoda</taxon>
        <taxon>Hexapoda</taxon>
        <taxon>Collembola</taxon>
        <taxon>Entomobryomorpha</taxon>
        <taxon>Entomobryoidea</taxon>
        <taxon>Orchesellidae</taxon>
        <taxon>Orchesellinae</taxon>
        <taxon>Orchesella</taxon>
    </lineage>
</organism>
<dbReference type="Proteomes" id="UP001642540">
    <property type="component" value="Unassembled WGS sequence"/>
</dbReference>
<protein>
    <recommendedName>
        <fullName evidence="2">BTB domain-containing protein</fullName>
    </recommendedName>
</protein>
<dbReference type="SMART" id="SM00875">
    <property type="entry name" value="BACK"/>
    <property type="match status" value="1"/>
</dbReference>
<feature type="region of interest" description="Disordered" evidence="1">
    <location>
        <begin position="414"/>
        <end position="442"/>
    </location>
</feature>
<dbReference type="InterPro" id="IPR011333">
    <property type="entry name" value="SKP1/BTB/POZ_sf"/>
</dbReference>
<dbReference type="PANTHER" id="PTHR45774">
    <property type="entry name" value="BTB/POZ DOMAIN-CONTAINING"/>
    <property type="match status" value="1"/>
</dbReference>
<feature type="domain" description="BTB" evidence="2">
    <location>
        <begin position="25"/>
        <end position="126"/>
    </location>
</feature>
<reference evidence="3 4" key="1">
    <citation type="submission" date="2024-08" db="EMBL/GenBank/DDBJ databases">
        <authorList>
            <person name="Cucini C."/>
            <person name="Frati F."/>
        </authorList>
    </citation>
    <scope>NUCLEOTIDE SEQUENCE [LARGE SCALE GENOMIC DNA]</scope>
</reference>
<dbReference type="InterPro" id="IPR011705">
    <property type="entry name" value="BACK"/>
</dbReference>
<feature type="compositionally biased region" description="Low complexity" evidence="1">
    <location>
        <begin position="414"/>
        <end position="437"/>
    </location>
</feature>
<sequence length="463" mass="51544">MSTSAKPSAPRLELLEHHYGSETGCDVVFLVGRESSQENCLRIPAHSHVLKEATPVFGAMFSNNFFIQRQQQQQDAGLIENGSESTSETNEQNVITPQPIFVSDLDGKAFDNLMKYLYDSQVILQSVETTIETLKAAHKYQCAGLARKCVNHLIGLISVDNVLLISANVAMLCGDFQNLENLCREAKEGDSTTFPQLVQRRLSEANSELNIELDCAWLVYNCLSFIDRNAVAVLQSDEIEDLSVSTIHHIMSRDTLDVKEGLVFNALVRWADKECKRQHLPLTSESKRKVLQDLLYLPRYLRMEASDFRSGPAASGLLTPEEVETLTHLIQIGPDSVSPSPESSPFKRIQALGIPTSKSLRIHLGYLLRPRRKPVDQKQGNDMGSGCGANPYGSWKWVARLKKMRCCLLCCESRGSSRCPSPSISSPVRRSSEPRLSISSGTRRENKVGLVERAVVIFACLFD</sequence>
<dbReference type="EMBL" id="CAXLJM020000148">
    <property type="protein sequence ID" value="CAL8142611.1"/>
    <property type="molecule type" value="Genomic_DNA"/>
</dbReference>
<dbReference type="SUPFAM" id="SSF54695">
    <property type="entry name" value="POZ domain"/>
    <property type="match status" value="1"/>
</dbReference>
<dbReference type="Gene3D" id="1.25.40.420">
    <property type="match status" value="1"/>
</dbReference>
<dbReference type="InterPro" id="IPR000210">
    <property type="entry name" value="BTB/POZ_dom"/>
</dbReference>
<dbReference type="PROSITE" id="PS50097">
    <property type="entry name" value="BTB"/>
    <property type="match status" value="1"/>
</dbReference>
<gene>
    <name evidence="3" type="ORF">ODALV1_LOCUS29103</name>
</gene>
<dbReference type="Gene3D" id="3.30.710.10">
    <property type="entry name" value="Potassium Channel Kv1.1, Chain A"/>
    <property type="match status" value="1"/>
</dbReference>
<dbReference type="Pfam" id="PF07707">
    <property type="entry name" value="BACK"/>
    <property type="match status" value="1"/>
</dbReference>
<keyword evidence="4" id="KW-1185">Reference proteome</keyword>
<accession>A0ABP1S3X0</accession>
<evidence type="ECO:0000313" key="4">
    <source>
        <dbReference type="Proteomes" id="UP001642540"/>
    </source>
</evidence>
<evidence type="ECO:0000256" key="1">
    <source>
        <dbReference type="SAM" id="MobiDB-lite"/>
    </source>
</evidence>
<evidence type="ECO:0000259" key="2">
    <source>
        <dbReference type="PROSITE" id="PS50097"/>
    </source>
</evidence>
<proteinExistence type="predicted"/>
<dbReference type="PANTHER" id="PTHR45774:SF4">
    <property type="entry name" value="AXUNDEAD, ISOFORM F"/>
    <property type="match status" value="1"/>
</dbReference>
<name>A0ABP1S3X0_9HEXA</name>
<dbReference type="SMART" id="SM00225">
    <property type="entry name" value="BTB"/>
    <property type="match status" value="1"/>
</dbReference>